<reference evidence="1 2" key="1">
    <citation type="journal article" date="2023" name="Plants (Basel)">
        <title>Bridging the Gap: Combining Genomics and Transcriptomics Approaches to Understand Stylosanthes scabra, an Orphan Legume from the Brazilian Caatinga.</title>
        <authorList>
            <person name="Ferreira-Neto J.R.C."/>
            <person name="da Silva M.D."/>
            <person name="Binneck E."/>
            <person name="de Melo N.F."/>
            <person name="da Silva R.H."/>
            <person name="de Melo A.L.T.M."/>
            <person name="Pandolfi V."/>
            <person name="Bustamante F.O."/>
            <person name="Brasileiro-Vidal A.C."/>
            <person name="Benko-Iseppon A.M."/>
        </authorList>
    </citation>
    <scope>NUCLEOTIDE SEQUENCE [LARGE SCALE GENOMIC DNA]</scope>
    <source>
        <tissue evidence="1">Leaves</tissue>
    </source>
</reference>
<evidence type="ECO:0000313" key="1">
    <source>
        <dbReference type="EMBL" id="MED6130809.1"/>
    </source>
</evidence>
<dbReference type="EMBL" id="JASCZI010060423">
    <property type="protein sequence ID" value="MED6130809.1"/>
    <property type="molecule type" value="Genomic_DNA"/>
</dbReference>
<protein>
    <submittedName>
        <fullName evidence="1">Uncharacterized protein</fullName>
    </submittedName>
</protein>
<organism evidence="1 2">
    <name type="scientific">Stylosanthes scabra</name>
    <dbReference type="NCBI Taxonomy" id="79078"/>
    <lineage>
        <taxon>Eukaryota</taxon>
        <taxon>Viridiplantae</taxon>
        <taxon>Streptophyta</taxon>
        <taxon>Embryophyta</taxon>
        <taxon>Tracheophyta</taxon>
        <taxon>Spermatophyta</taxon>
        <taxon>Magnoliopsida</taxon>
        <taxon>eudicotyledons</taxon>
        <taxon>Gunneridae</taxon>
        <taxon>Pentapetalae</taxon>
        <taxon>rosids</taxon>
        <taxon>fabids</taxon>
        <taxon>Fabales</taxon>
        <taxon>Fabaceae</taxon>
        <taxon>Papilionoideae</taxon>
        <taxon>50 kb inversion clade</taxon>
        <taxon>dalbergioids sensu lato</taxon>
        <taxon>Dalbergieae</taxon>
        <taxon>Pterocarpus clade</taxon>
        <taxon>Stylosanthes</taxon>
    </lineage>
</organism>
<name>A0ABU6S3G2_9FABA</name>
<evidence type="ECO:0000313" key="2">
    <source>
        <dbReference type="Proteomes" id="UP001341840"/>
    </source>
</evidence>
<dbReference type="PANTHER" id="PTHR15678">
    <property type="entry name" value="ANTIGEN MLAA-22-RELATED"/>
    <property type="match status" value="1"/>
</dbReference>
<dbReference type="InterPro" id="IPR045167">
    <property type="entry name" value="Hobbit"/>
</dbReference>
<dbReference type="Pfam" id="PF10344">
    <property type="entry name" value="Hobbit"/>
    <property type="match status" value="1"/>
</dbReference>
<dbReference type="PANTHER" id="PTHR15678:SF6">
    <property type="entry name" value="BRIDGE-LIKE LIPID TRANSFER PROTEIN FAMILY MEMBER 2"/>
    <property type="match status" value="1"/>
</dbReference>
<gene>
    <name evidence="1" type="ORF">PIB30_004230</name>
</gene>
<sequence length="147" mass="16272">MREEIYKRSFRSYYRACQNLVIPERSGACAEGFQAGFKPSSSRTSLLSITAIDLDVSLKKIDGGDAGMIEVLKELDPVCLENDIPFSRLYGAKILLNTGSLVVQLRNYTFPLFSGSSGKCEGRVVLAQQIQGYCDSPQLMLYLGADW</sequence>
<comment type="caution">
    <text evidence="1">The sequence shown here is derived from an EMBL/GenBank/DDBJ whole genome shotgun (WGS) entry which is preliminary data.</text>
</comment>
<proteinExistence type="predicted"/>
<dbReference type="Proteomes" id="UP001341840">
    <property type="component" value="Unassembled WGS sequence"/>
</dbReference>
<keyword evidence="2" id="KW-1185">Reference proteome</keyword>
<accession>A0ABU6S3G2</accession>